<comment type="subcellular location">
    <subcellularLocation>
        <location evidence="5">Cytoplasm</location>
    </subcellularLocation>
</comment>
<evidence type="ECO:0000259" key="6">
    <source>
        <dbReference type="Pfam" id="PF02826"/>
    </source>
</evidence>
<dbReference type="GO" id="GO:0005829">
    <property type="term" value="C:cytosol"/>
    <property type="evidence" value="ECO:0007669"/>
    <property type="project" value="TreeGrafter"/>
</dbReference>
<feature type="active site" evidence="5">
    <location>
        <position position="213"/>
    </location>
</feature>
<dbReference type="SUPFAM" id="SSF51735">
    <property type="entry name" value="NAD(P)-binding Rossmann-fold domains"/>
    <property type="match status" value="1"/>
</dbReference>
<feature type="active site" evidence="5">
    <location>
        <position position="242"/>
    </location>
</feature>
<keyword evidence="2 5" id="KW-0560">Oxidoreductase</keyword>
<comment type="subunit">
    <text evidence="5">Homodimer.</text>
</comment>
<evidence type="ECO:0000256" key="1">
    <source>
        <dbReference type="ARBA" id="ARBA00022490"/>
    </source>
</evidence>
<dbReference type="EMBL" id="NTJZ01000004">
    <property type="protein sequence ID" value="PDH34340.1"/>
    <property type="molecule type" value="Genomic_DNA"/>
</dbReference>
<comment type="caution">
    <text evidence="7">The sequence shown here is derived from an EMBL/GenBank/DDBJ whole genome shotgun (WGS) entry which is preliminary data.</text>
</comment>
<dbReference type="InterPro" id="IPR006140">
    <property type="entry name" value="D-isomer_DH_NAD-bd"/>
</dbReference>
<feature type="binding site" evidence="5">
    <location>
        <position position="237"/>
    </location>
    <ligand>
        <name>NAD(+)</name>
        <dbReference type="ChEBI" id="CHEBI:57540"/>
    </ligand>
</feature>
<gene>
    <name evidence="5" type="primary">pdxB</name>
    <name evidence="7" type="ORF">CNF02_05995</name>
</gene>
<evidence type="ECO:0000256" key="3">
    <source>
        <dbReference type="ARBA" id="ARBA00023027"/>
    </source>
</evidence>
<comment type="catalytic activity">
    <reaction evidence="5">
        <text>4-phospho-D-erythronate + NAD(+) = (R)-3-hydroxy-2-oxo-4-phosphooxybutanoate + NADH + H(+)</text>
        <dbReference type="Rhea" id="RHEA:18829"/>
        <dbReference type="ChEBI" id="CHEBI:15378"/>
        <dbReference type="ChEBI" id="CHEBI:57540"/>
        <dbReference type="ChEBI" id="CHEBI:57945"/>
        <dbReference type="ChEBI" id="CHEBI:58538"/>
        <dbReference type="ChEBI" id="CHEBI:58766"/>
        <dbReference type="EC" id="1.1.1.290"/>
    </reaction>
</comment>
<comment type="function">
    <text evidence="5">Catalyzes the oxidation of erythronate-4-phosphate to 3-hydroxy-2-oxo-4-phosphonooxybutanoate.</text>
</comment>
<comment type="similarity">
    <text evidence="5">Belongs to the D-isomer specific 2-hydroxyacid dehydrogenase family. PdxB subfamily.</text>
</comment>
<keyword evidence="1 5" id="KW-0963">Cytoplasm</keyword>
<dbReference type="SUPFAM" id="SSF52283">
    <property type="entry name" value="Formate/glycerate dehydrogenase catalytic domain-like"/>
    <property type="match status" value="1"/>
</dbReference>
<dbReference type="Proteomes" id="UP000219329">
    <property type="component" value="Unassembled WGS sequence"/>
</dbReference>
<organism evidence="7 8">
    <name type="scientific">OM182 bacterium MED-G28</name>
    <dbReference type="NCBI Taxonomy" id="1986256"/>
    <lineage>
        <taxon>Bacteria</taxon>
        <taxon>Pseudomonadati</taxon>
        <taxon>Pseudomonadota</taxon>
        <taxon>Gammaproteobacteria</taxon>
        <taxon>OMG group</taxon>
        <taxon>OM182 clade</taxon>
    </lineage>
</organism>
<evidence type="ECO:0000256" key="5">
    <source>
        <dbReference type="HAMAP-Rule" id="MF_01825"/>
    </source>
</evidence>
<comment type="pathway">
    <text evidence="5">Cofactor biosynthesis; pyridoxine 5'-phosphate biosynthesis; pyridoxine 5'-phosphate from D-erythrose 4-phosphate: step 2/5.</text>
</comment>
<dbReference type="InterPro" id="IPR036291">
    <property type="entry name" value="NAD(P)-bd_dom_sf"/>
</dbReference>
<dbReference type="UniPathway" id="UPA00244">
    <property type="reaction ID" value="UER00310"/>
</dbReference>
<feature type="binding site" evidence="5">
    <location>
        <position position="66"/>
    </location>
    <ligand>
        <name>substrate</name>
    </ligand>
</feature>
<dbReference type="Gene3D" id="3.40.50.720">
    <property type="entry name" value="NAD(P)-binding Rossmann-like Domain"/>
    <property type="match status" value="2"/>
</dbReference>
<feature type="binding site" evidence="5">
    <location>
        <position position="180"/>
    </location>
    <ligand>
        <name>NAD(+)</name>
        <dbReference type="ChEBI" id="CHEBI:57540"/>
    </ligand>
</feature>
<dbReference type="AlphaFoldDB" id="A0A2A5WCW7"/>
<dbReference type="GO" id="GO:0008615">
    <property type="term" value="P:pyridoxine biosynthetic process"/>
    <property type="evidence" value="ECO:0007669"/>
    <property type="project" value="UniProtKB-UniRule"/>
</dbReference>
<feature type="active site" description="Proton donor" evidence="5">
    <location>
        <position position="259"/>
    </location>
</feature>
<dbReference type="Pfam" id="PF02826">
    <property type="entry name" value="2-Hacid_dh_C"/>
    <property type="match status" value="1"/>
</dbReference>
<dbReference type="PANTHER" id="PTHR42938">
    <property type="entry name" value="FORMATE DEHYDROGENASE 1"/>
    <property type="match status" value="1"/>
</dbReference>
<feature type="binding site" evidence="5">
    <location>
        <position position="263"/>
    </location>
    <ligand>
        <name>substrate</name>
    </ligand>
</feature>
<dbReference type="InterPro" id="IPR020921">
    <property type="entry name" value="Erythronate-4-P_DHase"/>
</dbReference>
<sequence length="381" mass="42066">MRIVADADLYRVTDLFADLGELELVPGRQITKNHLVNADALIVRSVTPVSRDLLRKTPIQFVGTATSGIDHVDAEYLAEHNIKLADAKGSNANAVVDYCFAAMAELGLLDSRELKSKTIGIVGCGAVGSLFAKKLSALGISVIVNDPPLQERADADLEVVPFRFCTLEEISRCDLISLHTPLVKQGAHPTFGLIGLEFLQSLSKGTVLLNTCRGGVVSEKDIRKFYRERNDLKFVFDVWENEPSVARDVVSTTKIATPHIAGYSIESKFAAVKSLRRSLASNFDLPIASRELIGFDASESHREFKEGNTLKTVLAQDFPLQKISNDFKCAINDGQDLNYFDNVRRQLISRREYRGASMDDSTLGEFQKQILAELEVSKSKN</sequence>
<evidence type="ECO:0000313" key="7">
    <source>
        <dbReference type="EMBL" id="PDH34340.1"/>
    </source>
</evidence>
<dbReference type="GO" id="GO:0033711">
    <property type="term" value="F:4-phosphoerythronate dehydrogenase activity"/>
    <property type="evidence" value="ECO:0007669"/>
    <property type="project" value="UniProtKB-EC"/>
</dbReference>
<evidence type="ECO:0000313" key="8">
    <source>
        <dbReference type="Proteomes" id="UP000219329"/>
    </source>
</evidence>
<dbReference type="HAMAP" id="MF_01825">
    <property type="entry name" value="PdxB"/>
    <property type="match status" value="1"/>
</dbReference>
<dbReference type="CDD" id="cd12158">
    <property type="entry name" value="ErythrP_dh"/>
    <property type="match status" value="1"/>
</dbReference>
<protein>
    <recommendedName>
        <fullName evidence="5">Erythronate-4-phosphate dehydrogenase</fullName>
        <ecNumber evidence="5">1.1.1.290</ecNumber>
    </recommendedName>
</protein>
<accession>A0A2A5WCW7</accession>
<reference evidence="7 8" key="1">
    <citation type="submission" date="2017-08" db="EMBL/GenBank/DDBJ databases">
        <title>Fine stratification of microbial communities through a metagenomic profile of the photic zone.</title>
        <authorList>
            <person name="Haro-Moreno J.M."/>
            <person name="Lopez-Perez M."/>
            <person name="De La Torre J."/>
            <person name="Picazo A."/>
            <person name="Camacho A."/>
            <person name="Rodriguez-Valera F."/>
        </authorList>
    </citation>
    <scope>NUCLEOTIDE SEQUENCE [LARGE SCALE GENOMIC DNA]</scope>
    <source>
        <strain evidence="7">MED-G28</strain>
    </source>
</reference>
<keyword evidence="3 5" id="KW-0520">NAD</keyword>
<name>A0A2A5WCW7_9GAMM</name>
<evidence type="ECO:0000256" key="2">
    <source>
        <dbReference type="ARBA" id="ARBA00023002"/>
    </source>
</evidence>
<proteinExistence type="inferred from homology"/>
<keyword evidence="4 5" id="KW-0664">Pyridoxine biosynthesis</keyword>
<feature type="binding site" evidence="5">
    <location>
        <position position="45"/>
    </location>
    <ligand>
        <name>substrate</name>
    </ligand>
</feature>
<feature type="binding site" evidence="5">
    <location>
        <position position="146"/>
    </location>
    <ligand>
        <name>NAD(+)</name>
        <dbReference type="ChEBI" id="CHEBI:57540"/>
    </ligand>
</feature>
<comment type="caution">
    <text evidence="5">Lacks conserved residue(s) required for the propagation of feature annotation.</text>
</comment>
<feature type="domain" description="D-isomer specific 2-hydroxyacid dehydrogenase NAD-binding" evidence="6">
    <location>
        <begin position="110"/>
        <end position="261"/>
    </location>
</feature>
<dbReference type="GO" id="GO:0051287">
    <property type="term" value="F:NAD binding"/>
    <property type="evidence" value="ECO:0007669"/>
    <property type="project" value="InterPro"/>
</dbReference>
<dbReference type="PANTHER" id="PTHR42938:SF9">
    <property type="entry name" value="FORMATE DEHYDROGENASE 1"/>
    <property type="match status" value="1"/>
</dbReference>
<evidence type="ECO:0000256" key="4">
    <source>
        <dbReference type="ARBA" id="ARBA00023096"/>
    </source>
</evidence>
<feature type="binding site" evidence="5">
    <location>
        <position position="262"/>
    </location>
    <ligand>
        <name>NAD(+)</name>
        <dbReference type="ChEBI" id="CHEBI:57540"/>
    </ligand>
</feature>
<dbReference type="GO" id="GO:0036001">
    <property type="term" value="P:'de novo' pyridoxal 5'-phosphate biosynthetic process"/>
    <property type="evidence" value="ECO:0007669"/>
    <property type="project" value="TreeGrafter"/>
</dbReference>
<dbReference type="EC" id="1.1.1.290" evidence="5"/>